<evidence type="ECO:0000256" key="8">
    <source>
        <dbReference type="SAM" id="MobiDB-lite"/>
    </source>
</evidence>
<accession>A0A3N4LJJ5</accession>
<keyword evidence="10" id="KW-1185">Reference proteome</keyword>
<dbReference type="GO" id="GO:0006412">
    <property type="term" value="P:translation"/>
    <property type="evidence" value="ECO:0007669"/>
    <property type="project" value="InterPro"/>
</dbReference>
<dbReference type="GO" id="GO:0046872">
    <property type="term" value="F:metal ion binding"/>
    <property type="evidence" value="ECO:0007669"/>
    <property type="project" value="UniProtKB-KW"/>
</dbReference>
<feature type="region of interest" description="Disordered" evidence="8">
    <location>
        <begin position="506"/>
        <end position="526"/>
    </location>
</feature>
<feature type="compositionally biased region" description="Basic residues" evidence="8">
    <location>
        <begin position="776"/>
        <end position="788"/>
    </location>
</feature>
<dbReference type="InterPro" id="IPR052571">
    <property type="entry name" value="Mt_RNA_Methyltransferase"/>
</dbReference>
<feature type="compositionally biased region" description="Basic residues" evidence="8">
    <location>
        <begin position="755"/>
        <end position="766"/>
    </location>
</feature>
<dbReference type="GO" id="GO:0003735">
    <property type="term" value="F:structural constituent of ribosome"/>
    <property type="evidence" value="ECO:0007669"/>
    <property type="project" value="TreeGrafter"/>
</dbReference>
<feature type="compositionally biased region" description="Acidic residues" evidence="8">
    <location>
        <begin position="184"/>
        <end position="213"/>
    </location>
</feature>
<protein>
    <recommendedName>
        <fullName evidence="11">Rsm22-domain-containing protein</fullName>
    </recommendedName>
</protein>
<keyword evidence="6" id="KW-0496">Mitochondrion</keyword>
<evidence type="ECO:0000313" key="10">
    <source>
        <dbReference type="Proteomes" id="UP000267821"/>
    </source>
</evidence>
<dbReference type="GO" id="GO:0008168">
    <property type="term" value="F:methyltransferase activity"/>
    <property type="evidence" value="ECO:0007669"/>
    <property type="project" value="InterPro"/>
</dbReference>
<dbReference type="Proteomes" id="UP000267821">
    <property type="component" value="Unassembled WGS sequence"/>
</dbReference>
<proteinExistence type="predicted"/>
<evidence type="ECO:0000256" key="3">
    <source>
        <dbReference type="ARBA" id="ARBA00022946"/>
    </source>
</evidence>
<evidence type="ECO:0000256" key="2">
    <source>
        <dbReference type="ARBA" id="ARBA00022723"/>
    </source>
</evidence>
<keyword evidence="5" id="KW-0411">Iron-sulfur</keyword>
<dbReference type="GO" id="GO:0051536">
    <property type="term" value="F:iron-sulfur cluster binding"/>
    <property type="evidence" value="ECO:0007669"/>
    <property type="project" value="UniProtKB-KW"/>
</dbReference>
<dbReference type="OrthoDB" id="421327at2759"/>
<gene>
    <name evidence="9" type="ORF">L211DRAFT_291754</name>
</gene>
<evidence type="ECO:0000256" key="7">
    <source>
        <dbReference type="ARBA" id="ARBA00045681"/>
    </source>
</evidence>
<dbReference type="InParanoid" id="A0A3N4LJJ5"/>
<keyword evidence="2" id="KW-0479">Metal-binding</keyword>
<dbReference type="GO" id="GO:0005763">
    <property type="term" value="C:mitochondrial small ribosomal subunit"/>
    <property type="evidence" value="ECO:0007669"/>
    <property type="project" value="TreeGrafter"/>
</dbReference>
<sequence length="788" mass="89273">MFLRARVIVRAGKVPTQLWPSTAPRRAISRVTIGQFLHNISPAWSIPQESRTEREIEKYVRGVKKEYGENLPEGLLTKEEYTIYERYFGTPARLLKEGEEAYVEEKLAMEEDEEINIYNTAGELIETVSRPKVREGEATKEVEADVASTEELNKADAKAYTQIAKDIERAYKHVASYAKKVQEDGGEEDPEYPPEEEDSEVDEEGGEAEDLPDDAIRGEESYLRIHPLSRMGRFATFPFTIEPPEALTGATEKFLSDVPNKHLDQAAHRAFTDIQLSSSPINTEKKKNKSAAFPIHPDDPGMTDMQANVHFATVMPGLHAQALSALTELRRRLGRDWALKEVNRILDVGSGGAGVLAWQGIVDAEESANGPISRTNPETLEPENEPIKATVITAAPTLRYRSAQMLDNTTFLPRIPDVHPTKTTPAQHESNQTQQPRKFYDLIIASNTILPIREDYKRKYHVENLWSLLNPTSGVLLLIEKGNYLGFEAIAGARSHLLKYNISSPGSEFRPHRPHEDLEQPPKPKEVGQIIAPCTNHEECPMFIGGPGLPGRKDFCRFQQRYTRPGYMQRIMRATGRNHEDAEYSFVAVRRGKDARFTEGNARIDPTLEDFDTTKNPVTSPYSEESLRSYYHTLPRIILDPLKKQGHIILDLCTSEGKMERWTVPKSYGKTAFQDARKSGWGDLWALGAKTKVPKHLKVCASFPHCGVASHQFLDAFFLMITFFQIGKIGKYDKAKEERPGKIAWLRQKREMKEKRKKERVLHKKESKAQNWAKQKGIKLKNSGKKCD</sequence>
<evidence type="ECO:0000313" key="9">
    <source>
        <dbReference type="EMBL" id="RPB23020.1"/>
    </source>
</evidence>
<evidence type="ECO:0000256" key="5">
    <source>
        <dbReference type="ARBA" id="ARBA00023014"/>
    </source>
</evidence>
<dbReference type="FunCoup" id="A0A3N4LJJ5">
    <property type="interactions" value="284"/>
</dbReference>
<feature type="region of interest" description="Disordered" evidence="8">
    <location>
        <begin position="753"/>
        <end position="788"/>
    </location>
</feature>
<evidence type="ECO:0000256" key="1">
    <source>
        <dbReference type="ARBA" id="ARBA00004173"/>
    </source>
</evidence>
<comment type="subcellular location">
    <subcellularLocation>
        <location evidence="1">Mitochondrion</location>
    </subcellularLocation>
</comment>
<name>A0A3N4LJJ5_9PEZI</name>
<dbReference type="EMBL" id="ML121548">
    <property type="protein sequence ID" value="RPB23020.1"/>
    <property type="molecule type" value="Genomic_DNA"/>
</dbReference>
<dbReference type="Pfam" id="PF09243">
    <property type="entry name" value="Rsm22"/>
    <property type="match status" value="1"/>
</dbReference>
<organism evidence="9 10">
    <name type="scientific">Terfezia boudieri ATCC MYA-4762</name>
    <dbReference type="NCBI Taxonomy" id="1051890"/>
    <lineage>
        <taxon>Eukaryota</taxon>
        <taxon>Fungi</taxon>
        <taxon>Dikarya</taxon>
        <taxon>Ascomycota</taxon>
        <taxon>Pezizomycotina</taxon>
        <taxon>Pezizomycetes</taxon>
        <taxon>Pezizales</taxon>
        <taxon>Pezizaceae</taxon>
        <taxon>Terfezia</taxon>
    </lineage>
</organism>
<feature type="region of interest" description="Disordered" evidence="8">
    <location>
        <begin position="179"/>
        <end position="218"/>
    </location>
</feature>
<dbReference type="PANTHER" id="PTHR13184">
    <property type="entry name" value="37S RIBOSOMAL PROTEIN S22"/>
    <property type="match status" value="1"/>
</dbReference>
<reference evidence="9 10" key="1">
    <citation type="journal article" date="2018" name="Nat. Ecol. Evol.">
        <title>Pezizomycetes genomes reveal the molecular basis of ectomycorrhizal truffle lifestyle.</title>
        <authorList>
            <person name="Murat C."/>
            <person name="Payen T."/>
            <person name="Noel B."/>
            <person name="Kuo A."/>
            <person name="Morin E."/>
            <person name="Chen J."/>
            <person name="Kohler A."/>
            <person name="Krizsan K."/>
            <person name="Balestrini R."/>
            <person name="Da Silva C."/>
            <person name="Montanini B."/>
            <person name="Hainaut M."/>
            <person name="Levati E."/>
            <person name="Barry K.W."/>
            <person name="Belfiori B."/>
            <person name="Cichocki N."/>
            <person name="Clum A."/>
            <person name="Dockter R.B."/>
            <person name="Fauchery L."/>
            <person name="Guy J."/>
            <person name="Iotti M."/>
            <person name="Le Tacon F."/>
            <person name="Lindquist E.A."/>
            <person name="Lipzen A."/>
            <person name="Malagnac F."/>
            <person name="Mello A."/>
            <person name="Molinier V."/>
            <person name="Miyauchi S."/>
            <person name="Poulain J."/>
            <person name="Riccioni C."/>
            <person name="Rubini A."/>
            <person name="Sitrit Y."/>
            <person name="Splivallo R."/>
            <person name="Traeger S."/>
            <person name="Wang M."/>
            <person name="Zifcakova L."/>
            <person name="Wipf D."/>
            <person name="Zambonelli A."/>
            <person name="Paolocci F."/>
            <person name="Nowrousian M."/>
            <person name="Ottonello S."/>
            <person name="Baldrian P."/>
            <person name="Spatafora J.W."/>
            <person name="Henrissat B."/>
            <person name="Nagy L.G."/>
            <person name="Aury J.M."/>
            <person name="Wincker P."/>
            <person name="Grigoriev I.V."/>
            <person name="Bonfante P."/>
            <person name="Martin F.M."/>
        </authorList>
    </citation>
    <scope>NUCLEOTIDE SEQUENCE [LARGE SCALE GENOMIC DNA]</scope>
    <source>
        <strain evidence="9 10">ATCC MYA-4762</strain>
    </source>
</reference>
<feature type="compositionally biased region" description="Basic and acidic residues" evidence="8">
    <location>
        <begin position="509"/>
        <end position="526"/>
    </location>
</feature>
<comment type="function">
    <text evidence="7">Mitochondrial ribosome (mitoribosome) assembly factor. Binds at the interface of the head and body domains of the mitochondrial small ribosomal subunit (mt-SSU), occluding the mRNA channel and preventing compaction of the head domain towards the body. Probable inactive methyltransferase: retains the characteristic folding and ability to bind S-adenosyl-L-methionine, but it probably lost its methyltransferase activity.</text>
</comment>
<dbReference type="PANTHER" id="PTHR13184:SF5">
    <property type="entry name" value="METHYLTRANSFERASE-LIKE PROTEIN 17, MITOCHONDRIAL"/>
    <property type="match status" value="1"/>
</dbReference>
<keyword evidence="3" id="KW-0809">Transit peptide</keyword>
<keyword evidence="4" id="KW-0408">Iron</keyword>
<dbReference type="STRING" id="1051890.A0A3N4LJJ5"/>
<dbReference type="InterPro" id="IPR015324">
    <property type="entry name" value="Ribosomal_Rsm22-like"/>
</dbReference>
<evidence type="ECO:0000256" key="6">
    <source>
        <dbReference type="ARBA" id="ARBA00023128"/>
    </source>
</evidence>
<evidence type="ECO:0000256" key="4">
    <source>
        <dbReference type="ARBA" id="ARBA00023004"/>
    </source>
</evidence>
<evidence type="ECO:0008006" key="11">
    <source>
        <dbReference type="Google" id="ProtNLM"/>
    </source>
</evidence>
<dbReference type="AlphaFoldDB" id="A0A3N4LJJ5"/>